<dbReference type="Proteomes" id="UP001595884">
    <property type="component" value="Unassembled WGS sequence"/>
</dbReference>
<evidence type="ECO:0000256" key="2">
    <source>
        <dbReference type="ARBA" id="ARBA00022679"/>
    </source>
</evidence>
<dbReference type="Gene3D" id="3.40.50.2000">
    <property type="entry name" value="Glycogen Phosphorylase B"/>
    <property type="match status" value="2"/>
</dbReference>
<dbReference type="RefSeq" id="WP_346059527.1">
    <property type="nucleotide sequence ID" value="NZ_BAAAVQ010000047.1"/>
</dbReference>
<dbReference type="GO" id="GO:0016757">
    <property type="term" value="F:glycosyltransferase activity"/>
    <property type="evidence" value="ECO:0007669"/>
    <property type="project" value="UniProtKB-KW"/>
</dbReference>
<dbReference type="CDD" id="cd03801">
    <property type="entry name" value="GT4_PimA-like"/>
    <property type="match status" value="1"/>
</dbReference>
<dbReference type="Gene3D" id="1.25.10.10">
    <property type="entry name" value="Leucine-rich Repeat Variant"/>
    <property type="match status" value="1"/>
</dbReference>
<evidence type="ECO:0000313" key="4">
    <source>
        <dbReference type="EMBL" id="MFC4716481.1"/>
    </source>
</evidence>
<keyword evidence="2 4" id="KW-0808">Transferase</keyword>
<keyword evidence="5" id="KW-1185">Reference proteome</keyword>
<dbReference type="PANTHER" id="PTHR45947">
    <property type="entry name" value="SULFOQUINOVOSYL TRANSFERASE SQD2"/>
    <property type="match status" value="1"/>
</dbReference>
<accession>A0ABV9MKQ1</accession>
<dbReference type="Pfam" id="PF00534">
    <property type="entry name" value="Glycos_transf_1"/>
    <property type="match status" value="1"/>
</dbReference>
<dbReference type="InterPro" id="IPR011989">
    <property type="entry name" value="ARM-like"/>
</dbReference>
<organism evidence="4 5">
    <name type="scientific">Glutamicibacter bergerei</name>
    <dbReference type="NCBI Taxonomy" id="256702"/>
    <lineage>
        <taxon>Bacteria</taxon>
        <taxon>Bacillati</taxon>
        <taxon>Actinomycetota</taxon>
        <taxon>Actinomycetes</taxon>
        <taxon>Micrococcales</taxon>
        <taxon>Micrococcaceae</taxon>
        <taxon>Glutamicibacter</taxon>
    </lineage>
</organism>
<name>A0ABV9MKQ1_9MICC</name>
<dbReference type="EMBL" id="JBHSHE010000042">
    <property type="protein sequence ID" value="MFC4716481.1"/>
    <property type="molecule type" value="Genomic_DNA"/>
</dbReference>
<dbReference type="PANTHER" id="PTHR45947:SF3">
    <property type="entry name" value="SULFOQUINOVOSYL TRANSFERASE SQD2"/>
    <property type="match status" value="1"/>
</dbReference>
<reference evidence="5" key="1">
    <citation type="journal article" date="2019" name="Int. J. Syst. Evol. Microbiol.">
        <title>The Global Catalogue of Microorganisms (GCM) 10K type strain sequencing project: providing services to taxonomists for standard genome sequencing and annotation.</title>
        <authorList>
            <consortium name="The Broad Institute Genomics Platform"/>
            <consortium name="The Broad Institute Genome Sequencing Center for Infectious Disease"/>
            <person name="Wu L."/>
            <person name="Ma J."/>
        </authorList>
    </citation>
    <scope>NUCLEOTIDE SEQUENCE [LARGE SCALE GENOMIC DNA]</scope>
    <source>
        <strain evidence="5">CGMCC 1.12849</strain>
    </source>
</reference>
<evidence type="ECO:0000259" key="3">
    <source>
        <dbReference type="Pfam" id="PF00534"/>
    </source>
</evidence>
<dbReference type="InterPro" id="IPR050194">
    <property type="entry name" value="Glycosyltransferase_grp1"/>
</dbReference>
<evidence type="ECO:0000313" key="5">
    <source>
        <dbReference type="Proteomes" id="UP001595884"/>
    </source>
</evidence>
<dbReference type="InterPro" id="IPR001296">
    <property type="entry name" value="Glyco_trans_1"/>
</dbReference>
<gene>
    <name evidence="4" type="ORF">ACFO7V_10055</name>
</gene>
<dbReference type="SUPFAM" id="SSF53756">
    <property type="entry name" value="UDP-Glycosyltransferase/glycogen phosphorylase"/>
    <property type="match status" value="1"/>
</dbReference>
<comment type="caution">
    <text evidence="4">The sequence shown here is derived from an EMBL/GenBank/DDBJ whole genome shotgun (WGS) entry which is preliminary data.</text>
</comment>
<feature type="domain" description="Glycosyl transferase family 1" evidence="3">
    <location>
        <begin position="402"/>
        <end position="573"/>
    </location>
</feature>
<sequence>MLAQRALENWAKVSSQAVLEALETALADTKIAGERYRLVEMLGVVQDKVARAALIRIILNTDETEHVRLAAVMALGDQPFSDGIVQVLEGLIEENGPLADAAQLAVMDLRSTQVSALKFQAKTEGLTIVQFFLHANIDSELRHAGSGDTGGIATLLVSLGDALVAQEHQTSAEPLAASASVLPRHRVLTISRGQLHEPLDDAKALRHDFSGHKYARIPLIRGAVPSAQSWPLHLEVRRGLRRILKAAGRIDAMHLRMADVGSFAAFEVAQELQIPVVFTVAPDPHAVIESMDRSSELTRENFGRIDQIQHFWFRTWLVEHLASHAAHTVYFPRPNLNREMKTLLGRDLSAELESYTVVPEGIDVNIIHRATLEAEEFACGSSGSEPLRELRQLLERLPEKRRGLPLLISVGRFHRIKGMATLVEAWAGSDLCSRTNLLLVGGNLDTPSPDESEQLDRINALVAPAHQDSSGLILSGHRPNGTVARWIAAAKVGIPHYAAASGVYVCASVKEEFGIALLEAMAAGLIVVAPNSGGPASYIDHGYTGFLTNTQDPEQLKASITEALRCAFEERTNQRADDARQVVEANFTIGTMADELSRVYAKVKQDHEETKRELDSIL</sequence>
<protein>
    <recommendedName>
        <fullName evidence="1">D-inositol 3-phosphate glycosyltransferase</fullName>
    </recommendedName>
</protein>
<proteinExistence type="predicted"/>
<evidence type="ECO:0000256" key="1">
    <source>
        <dbReference type="ARBA" id="ARBA00021292"/>
    </source>
</evidence>
<keyword evidence="4" id="KW-0328">Glycosyltransferase</keyword>